<dbReference type="NCBIfam" id="TIGR00229">
    <property type="entry name" value="sensory_box"/>
    <property type="match status" value="1"/>
</dbReference>
<feature type="domain" description="Response regulatory" evidence="16">
    <location>
        <begin position="1141"/>
        <end position="1267"/>
    </location>
</feature>
<keyword evidence="8" id="KW-0418">Kinase</keyword>
<feature type="region of interest" description="Disordered" evidence="14">
    <location>
        <begin position="338"/>
        <end position="388"/>
    </location>
</feature>
<dbReference type="InterPro" id="IPR001610">
    <property type="entry name" value="PAC"/>
</dbReference>
<dbReference type="SUPFAM" id="SSF52172">
    <property type="entry name" value="CheY-like"/>
    <property type="match status" value="1"/>
</dbReference>
<dbReference type="GO" id="GO:0005737">
    <property type="term" value="C:cytoplasm"/>
    <property type="evidence" value="ECO:0007669"/>
    <property type="project" value="UniProtKB-SubCell"/>
</dbReference>
<dbReference type="GO" id="GO:0005524">
    <property type="term" value="F:ATP binding"/>
    <property type="evidence" value="ECO:0007669"/>
    <property type="project" value="UniProtKB-KW"/>
</dbReference>
<evidence type="ECO:0000256" key="3">
    <source>
        <dbReference type="ARBA" id="ARBA00012438"/>
    </source>
</evidence>
<dbReference type="InterPro" id="IPR035965">
    <property type="entry name" value="PAS-like_dom_sf"/>
</dbReference>
<dbReference type="EMBL" id="JAQQWP010000009">
    <property type="protein sequence ID" value="KAK8101285.1"/>
    <property type="molecule type" value="Genomic_DNA"/>
</dbReference>
<evidence type="ECO:0000256" key="13">
    <source>
        <dbReference type="SAM" id="Coils"/>
    </source>
</evidence>
<evidence type="ECO:0000256" key="9">
    <source>
        <dbReference type="ARBA" id="ARBA00022840"/>
    </source>
</evidence>
<dbReference type="SMART" id="SM00091">
    <property type="entry name" value="PAS"/>
    <property type="match status" value="2"/>
</dbReference>
<feature type="compositionally biased region" description="Basic and acidic residues" evidence="14">
    <location>
        <begin position="1406"/>
        <end position="1420"/>
    </location>
</feature>
<dbReference type="InterPro" id="IPR001789">
    <property type="entry name" value="Sig_transdc_resp-reg_receiver"/>
</dbReference>
<evidence type="ECO:0000259" key="15">
    <source>
        <dbReference type="PROSITE" id="PS50109"/>
    </source>
</evidence>
<evidence type="ECO:0000256" key="2">
    <source>
        <dbReference type="ARBA" id="ARBA00004496"/>
    </source>
</evidence>
<reference evidence="18 19" key="1">
    <citation type="submission" date="2023-01" db="EMBL/GenBank/DDBJ databases">
        <title>Analysis of 21 Apiospora genomes using comparative genomics revels a genus with tremendous synthesis potential of carbohydrate active enzymes and secondary metabolites.</title>
        <authorList>
            <person name="Sorensen T."/>
        </authorList>
    </citation>
    <scope>NUCLEOTIDE SEQUENCE [LARGE SCALE GENOMIC DNA]</scope>
    <source>
        <strain evidence="18 19">CBS 117206</strain>
    </source>
</reference>
<feature type="coiled-coil region" evidence="13">
    <location>
        <begin position="796"/>
        <end position="830"/>
    </location>
</feature>
<accession>A0AAW0QF57</accession>
<dbReference type="Pfam" id="PF00512">
    <property type="entry name" value="HisKA"/>
    <property type="match status" value="1"/>
</dbReference>
<proteinExistence type="predicted"/>
<dbReference type="Gene3D" id="1.10.287.130">
    <property type="match status" value="1"/>
</dbReference>
<dbReference type="PROSITE" id="PS50109">
    <property type="entry name" value="HIS_KIN"/>
    <property type="match status" value="1"/>
</dbReference>
<feature type="modified residue" description="4-aspartylphosphate" evidence="12">
    <location>
        <position position="1196"/>
    </location>
</feature>
<keyword evidence="5 12" id="KW-0597">Phosphoprotein</keyword>
<evidence type="ECO:0000259" key="16">
    <source>
        <dbReference type="PROSITE" id="PS50110"/>
    </source>
</evidence>
<comment type="catalytic activity">
    <reaction evidence="1">
        <text>ATP + protein L-histidine = ADP + protein N-phospho-L-histidine.</text>
        <dbReference type="EC" id="2.7.13.3"/>
    </reaction>
</comment>
<evidence type="ECO:0000256" key="4">
    <source>
        <dbReference type="ARBA" id="ARBA00022490"/>
    </source>
</evidence>
<dbReference type="PROSITE" id="PS50112">
    <property type="entry name" value="PAS"/>
    <property type="match status" value="1"/>
</dbReference>
<name>A0AAW0QF57_9PEZI</name>
<evidence type="ECO:0000256" key="1">
    <source>
        <dbReference type="ARBA" id="ARBA00000085"/>
    </source>
</evidence>
<feature type="region of interest" description="Disordered" evidence="14">
    <location>
        <begin position="1383"/>
        <end position="1420"/>
    </location>
</feature>
<evidence type="ECO:0000256" key="8">
    <source>
        <dbReference type="ARBA" id="ARBA00022777"/>
    </source>
</evidence>
<dbReference type="PANTHER" id="PTHR45339:SF1">
    <property type="entry name" value="HYBRID SIGNAL TRANSDUCTION HISTIDINE KINASE J"/>
    <property type="match status" value="1"/>
</dbReference>
<dbReference type="InterPro" id="IPR003594">
    <property type="entry name" value="HATPase_dom"/>
</dbReference>
<dbReference type="InterPro" id="IPR003661">
    <property type="entry name" value="HisK_dim/P_dom"/>
</dbReference>
<feature type="domain" description="PAS" evidence="17">
    <location>
        <begin position="534"/>
        <end position="604"/>
    </location>
</feature>
<evidence type="ECO:0000313" key="19">
    <source>
        <dbReference type="Proteomes" id="UP001392437"/>
    </source>
</evidence>
<dbReference type="FunFam" id="3.30.565.10:FF:000010">
    <property type="entry name" value="Sensor histidine kinase RcsC"/>
    <property type="match status" value="1"/>
</dbReference>
<keyword evidence="6" id="KW-0808">Transferase</keyword>
<dbReference type="InterPro" id="IPR005467">
    <property type="entry name" value="His_kinase_dom"/>
</dbReference>
<dbReference type="CDD" id="cd00130">
    <property type="entry name" value="PAS"/>
    <property type="match status" value="1"/>
</dbReference>
<dbReference type="Proteomes" id="UP001392437">
    <property type="component" value="Unassembled WGS sequence"/>
</dbReference>
<comment type="function">
    <text evidence="11">Involved in the control of the SAPK-dependent transcriptional response to peroxide stress. Regulates sty1 activity.</text>
</comment>
<feature type="region of interest" description="Disordered" evidence="14">
    <location>
        <begin position="1271"/>
        <end position="1355"/>
    </location>
</feature>
<evidence type="ECO:0000256" key="6">
    <source>
        <dbReference type="ARBA" id="ARBA00022679"/>
    </source>
</evidence>
<evidence type="ECO:0000256" key="10">
    <source>
        <dbReference type="ARBA" id="ARBA00023012"/>
    </source>
</evidence>
<keyword evidence="19" id="KW-1185">Reference proteome</keyword>
<feature type="compositionally biased region" description="Low complexity" evidence="14">
    <location>
        <begin position="341"/>
        <end position="357"/>
    </location>
</feature>
<dbReference type="Gene3D" id="3.40.50.2300">
    <property type="match status" value="1"/>
</dbReference>
<dbReference type="CDD" id="cd00082">
    <property type="entry name" value="HisKA"/>
    <property type="match status" value="1"/>
</dbReference>
<feature type="region of interest" description="Disordered" evidence="14">
    <location>
        <begin position="197"/>
        <end position="258"/>
    </location>
</feature>
<dbReference type="FunFam" id="3.30.450.20:FF:000099">
    <property type="entry name" value="Sensory box sensor histidine kinase"/>
    <property type="match status" value="1"/>
</dbReference>
<sequence length="1420" mass="155881">MTPETPLRAHNTGHTRSSSPGPMALEPSPFCDPSLSTPLPGSSPPNESLPQRARRIPDIMRSQDGALAAVNTSRSLRDTPIMSPKGRRSASASPFRLSMPYISPGQLAFSSMQYLPVPLLVLNNLKTVVLANEAMGRLLGMNGDSADMADDCPTALERLRGQTLPQVGVDMLQDGRPVWVSWESLLDSLVGEMHAKRTTSPHLHKSGAVGGDATPTPNPTAKGAKANDAVPSGPDNGTGGQNDGIPGFASPNSPPPNSVIEVVVMSQASGRPIHTATKKSPANQVYAKMIVTIFEIEDNQIYFILTFTSTESAHSHPPPPRKSVARPSMSVLEAADRRTISNSNPPSNGSGHDSGSPLYRVSPGAVSMSSSPFPPLGPPSRTSLSSTPTLLQKMTTIKDALLDNTQMPILGMWKDGSAPVMNAAARELFVDPNEVDGDYGVGLDLLPKWEIYDETFTEKYDNSDFPIAVLLRTGKPFSSMRVGMRHPRKDTRMVFDVLGEIIKDTSTGEMLAGVITCRDVTSMAQEITNIKELDEERFKLICNSMPQMVWSTNAEGMHDFFNSRWYDYTGLSPDDSLGLGWKNPFHPDDMPLTSRKWNHSLATGDPYVTEYRCRSKEGEWRWMLGRALPLKNKQTGKIEKWYGTCTDVHESLAAKLEAKQMRQQLLSVLSHAQTTIFSVDKEGKVTMIEGALIWNGIKDGTIDNEEDESRDGSRYIGKGVNDVFNELSTRAGKGDIPSFLKPVQDLLAGKRTREMVQEHEIDSHFFRTRFIPTFSKNKPGQPVGSTSRVESVIGVIMNVTELKEREKDLKAQAKEKKQLLANEAAAKEASRLKSQFLANMSHEIRTPITGVIGMAELLLDLPLGEEQRDYAENIIRSANALLTVINDILDFSKVESGRLDIEEVQFSLSVVVHDVSKMLGFAAERKNLAFHSDVSPDIAEDLVVLGDPGRVRQIITNLLTNSIKFTSAGFVRFSVWKGKETSDTIEIKFVVEDSGIGIDEEVRKRLFKPFSQGDPSTARKFGGTGLGLTISKNLLDLMRGRITLESIDGNGTTATFWIPFNKPQNTQGDTLMDAGFLPDRLQSEFSVSCTSSEYENAIQTPPGEMINGPIDKSRSPLRSGLLSALRSAEEELPMAERANISVLVVEDNAINQQIATKTIKKLGFKVEAAWNGKEALEFLDASQEGKIQKPDIILMDVQMPVIDGYKCTHILRHHLPYRSFTRDVPIVAMTASAIQGDREKCTKAGMDDYLAKPVKSKILEKMLVRWSRAGRRPTPVKIDSQSSISDCSESGGNCVSVNIPRFGLDDTDRETTTPDERSSTADMDASSEDWHNLLTPKPLTRNGSHDVTTFPFGNMNNISVTQSARQRDSAELAMQLRDDKLLDAGGGKMLPIANPLSEGDSLTEENIEKLENEAPKSRVK</sequence>
<evidence type="ECO:0000256" key="7">
    <source>
        <dbReference type="ARBA" id="ARBA00022741"/>
    </source>
</evidence>
<organism evidence="18 19">
    <name type="scientific">Apiospora kogelbergensis</name>
    <dbReference type="NCBI Taxonomy" id="1337665"/>
    <lineage>
        <taxon>Eukaryota</taxon>
        <taxon>Fungi</taxon>
        <taxon>Dikarya</taxon>
        <taxon>Ascomycota</taxon>
        <taxon>Pezizomycotina</taxon>
        <taxon>Sordariomycetes</taxon>
        <taxon>Xylariomycetidae</taxon>
        <taxon>Amphisphaeriales</taxon>
        <taxon>Apiosporaceae</taxon>
        <taxon>Apiospora</taxon>
    </lineage>
</organism>
<dbReference type="SUPFAM" id="SSF47384">
    <property type="entry name" value="Homodimeric domain of signal transducing histidine kinase"/>
    <property type="match status" value="1"/>
</dbReference>
<dbReference type="CDD" id="cd17546">
    <property type="entry name" value="REC_hyHK_CKI1_RcsC-like"/>
    <property type="match status" value="1"/>
</dbReference>
<dbReference type="Gene3D" id="3.30.565.10">
    <property type="entry name" value="Histidine kinase-like ATPase, C-terminal domain"/>
    <property type="match status" value="1"/>
</dbReference>
<dbReference type="GO" id="GO:0009365">
    <property type="term" value="C:protein histidine kinase complex"/>
    <property type="evidence" value="ECO:0007669"/>
    <property type="project" value="UniProtKB-ARBA"/>
</dbReference>
<dbReference type="PROSITE" id="PS50110">
    <property type="entry name" value="RESPONSE_REGULATORY"/>
    <property type="match status" value="1"/>
</dbReference>
<dbReference type="EC" id="2.7.13.3" evidence="3"/>
<keyword evidence="13" id="KW-0175">Coiled coil</keyword>
<dbReference type="InterPro" id="IPR036097">
    <property type="entry name" value="HisK_dim/P_sf"/>
</dbReference>
<feature type="region of interest" description="Disordered" evidence="14">
    <location>
        <begin position="1"/>
        <end position="50"/>
    </location>
</feature>
<dbReference type="Gene3D" id="3.30.450.20">
    <property type="entry name" value="PAS domain"/>
    <property type="match status" value="2"/>
</dbReference>
<dbReference type="InterPro" id="IPR011006">
    <property type="entry name" value="CheY-like_superfamily"/>
</dbReference>
<dbReference type="SMART" id="SM00387">
    <property type="entry name" value="HATPase_c"/>
    <property type="match status" value="1"/>
</dbReference>
<dbReference type="SUPFAM" id="SSF55785">
    <property type="entry name" value="PYP-like sensor domain (PAS domain)"/>
    <property type="match status" value="1"/>
</dbReference>
<dbReference type="SMART" id="SM00388">
    <property type="entry name" value="HisKA"/>
    <property type="match status" value="1"/>
</dbReference>
<feature type="compositionally biased region" description="Low complexity" evidence="14">
    <location>
        <begin position="379"/>
        <end position="388"/>
    </location>
</feature>
<dbReference type="GO" id="GO:1900745">
    <property type="term" value="P:positive regulation of p38MAPK cascade"/>
    <property type="evidence" value="ECO:0007669"/>
    <property type="project" value="UniProtKB-ARBA"/>
</dbReference>
<dbReference type="Pfam" id="PF02518">
    <property type="entry name" value="HATPase_c"/>
    <property type="match status" value="1"/>
</dbReference>
<dbReference type="PRINTS" id="PR00344">
    <property type="entry name" value="BCTRLSENSOR"/>
</dbReference>
<dbReference type="GO" id="GO:0000155">
    <property type="term" value="F:phosphorelay sensor kinase activity"/>
    <property type="evidence" value="ECO:0007669"/>
    <property type="project" value="InterPro"/>
</dbReference>
<dbReference type="CDD" id="cd16922">
    <property type="entry name" value="HATPase_EvgS-ArcB-TorS-like"/>
    <property type="match status" value="1"/>
</dbReference>
<feature type="compositionally biased region" description="Basic and acidic residues" evidence="14">
    <location>
        <begin position="1303"/>
        <end position="1319"/>
    </location>
</feature>
<dbReference type="InterPro" id="IPR004358">
    <property type="entry name" value="Sig_transdc_His_kin-like_C"/>
</dbReference>
<evidence type="ECO:0000256" key="12">
    <source>
        <dbReference type="PROSITE-ProRule" id="PRU00169"/>
    </source>
</evidence>
<protein>
    <recommendedName>
        <fullName evidence="3">histidine kinase</fullName>
        <ecNumber evidence="3">2.7.13.3</ecNumber>
    </recommendedName>
</protein>
<dbReference type="SMART" id="SM00086">
    <property type="entry name" value="PAC"/>
    <property type="match status" value="1"/>
</dbReference>
<feature type="domain" description="Histidine kinase" evidence="15">
    <location>
        <begin position="839"/>
        <end position="1062"/>
    </location>
</feature>
<feature type="compositionally biased region" description="Low complexity" evidence="14">
    <location>
        <begin position="1278"/>
        <end position="1290"/>
    </location>
</feature>
<evidence type="ECO:0000256" key="14">
    <source>
        <dbReference type="SAM" id="MobiDB-lite"/>
    </source>
</evidence>
<comment type="caution">
    <text evidence="18">The sequence shown here is derived from an EMBL/GenBank/DDBJ whole genome shotgun (WGS) entry which is preliminary data.</text>
</comment>
<dbReference type="PANTHER" id="PTHR45339">
    <property type="entry name" value="HYBRID SIGNAL TRANSDUCTION HISTIDINE KINASE J"/>
    <property type="match status" value="1"/>
</dbReference>
<dbReference type="Pfam" id="PF08447">
    <property type="entry name" value="PAS_3"/>
    <property type="match status" value="1"/>
</dbReference>
<dbReference type="Pfam" id="PF00072">
    <property type="entry name" value="Response_reg"/>
    <property type="match status" value="1"/>
</dbReference>
<keyword evidence="4" id="KW-0963">Cytoplasm</keyword>
<feature type="region of interest" description="Disordered" evidence="14">
    <location>
        <begin position="69"/>
        <end position="92"/>
    </location>
</feature>
<dbReference type="InterPro" id="IPR013655">
    <property type="entry name" value="PAS_fold_3"/>
</dbReference>
<dbReference type="InterPro" id="IPR036890">
    <property type="entry name" value="HATPase_C_sf"/>
</dbReference>
<dbReference type="SMART" id="SM00448">
    <property type="entry name" value="REC"/>
    <property type="match status" value="1"/>
</dbReference>
<evidence type="ECO:0000256" key="5">
    <source>
        <dbReference type="ARBA" id="ARBA00022553"/>
    </source>
</evidence>
<dbReference type="InterPro" id="IPR000014">
    <property type="entry name" value="PAS"/>
</dbReference>
<keyword evidence="10" id="KW-0902">Two-component regulatory system</keyword>
<evidence type="ECO:0000259" key="17">
    <source>
        <dbReference type="PROSITE" id="PS50112"/>
    </source>
</evidence>
<keyword evidence="7" id="KW-0547">Nucleotide-binding</keyword>
<dbReference type="FunFam" id="1.10.287.130:FF:000002">
    <property type="entry name" value="Two-component osmosensing histidine kinase"/>
    <property type="match status" value="1"/>
</dbReference>
<gene>
    <name evidence="18" type="ORF">PG999_011659</name>
</gene>
<keyword evidence="9" id="KW-0067">ATP-binding</keyword>
<evidence type="ECO:0000256" key="11">
    <source>
        <dbReference type="ARBA" id="ARBA00054109"/>
    </source>
</evidence>
<comment type="subcellular location">
    <subcellularLocation>
        <location evidence="2">Cytoplasm</location>
    </subcellularLocation>
</comment>
<evidence type="ECO:0000313" key="18">
    <source>
        <dbReference type="EMBL" id="KAK8101285.1"/>
    </source>
</evidence>
<dbReference type="SUPFAM" id="SSF55874">
    <property type="entry name" value="ATPase domain of HSP90 chaperone/DNA topoisomerase II/histidine kinase"/>
    <property type="match status" value="1"/>
</dbReference>